<dbReference type="EMBL" id="GBXM01029748">
    <property type="protein sequence ID" value="JAH78829.1"/>
    <property type="molecule type" value="Transcribed_RNA"/>
</dbReference>
<evidence type="ECO:0000313" key="1">
    <source>
        <dbReference type="EMBL" id="JAH78829.1"/>
    </source>
</evidence>
<sequence length="8" mass="1065">MTRFARKR</sequence>
<accession>A0A0E9VL40</accession>
<organism evidence="1">
    <name type="scientific">Anguilla anguilla</name>
    <name type="common">European freshwater eel</name>
    <name type="synonym">Muraena anguilla</name>
    <dbReference type="NCBI Taxonomy" id="7936"/>
    <lineage>
        <taxon>Eukaryota</taxon>
        <taxon>Metazoa</taxon>
        <taxon>Chordata</taxon>
        <taxon>Craniata</taxon>
        <taxon>Vertebrata</taxon>
        <taxon>Euteleostomi</taxon>
        <taxon>Actinopterygii</taxon>
        <taxon>Neopterygii</taxon>
        <taxon>Teleostei</taxon>
        <taxon>Anguilliformes</taxon>
        <taxon>Anguillidae</taxon>
        <taxon>Anguilla</taxon>
    </lineage>
</organism>
<proteinExistence type="predicted"/>
<protein>
    <submittedName>
        <fullName evidence="1">Uncharacterized protein</fullName>
    </submittedName>
</protein>
<reference evidence="1" key="1">
    <citation type="submission" date="2014-11" db="EMBL/GenBank/DDBJ databases">
        <authorList>
            <person name="Amaro Gonzalez C."/>
        </authorList>
    </citation>
    <scope>NUCLEOTIDE SEQUENCE</scope>
</reference>
<reference evidence="1" key="2">
    <citation type="journal article" date="2015" name="Fish Shellfish Immunol.">
        <title>Early steps in the European eel (Anguilla anguilla)-Vibrio vulnificus interaction in the gills: Role of the RtxA13 toxin.</title>
        <authorList>
            <person name="Callol A."/>
            <person name="Pajuelo D."/>
            <person name="Ebbesson L."/>
            <person name="Teles M."/>
            <person name="MacKenzie S."/>
            <person name="Amaro C."/>
        </authorList>
    </citation>
    <scope>NUCLEOTIDE SEQUENCE</scope>
</reference>
<name>A0A0E9VL40_ANGAN</name>